<gene>
    <name evidence="6" type="ORF">FD41_GL002788</name>
    <name evidence="5" type="ORF">JCM14108_2987</name>
</gene>
<keyword evidence="8" id="KW-1185">Reference proteome</keyword>
<dbReference type="InterPro" id="IPR052708">
    <property type="entry name" value="PxpC"/>
</dbReference>
<accession>X0PKN8</accession>
<dbReference type="Pfam" id="PF02626">
    <property type="entry name" value="CT_A_B"/>
    <property type="match status" value="1"/>
</dbReference>
<keyword evidence="2 5" id="KW-0378">Hydrolase</keyword>
<dbReference type="STRING" id="1423743.FD41_GL002788"/>
<dbReference type="SUPFAM" id="SSF50891">
    <property type="entry name" value="Cyclophilin-like"/>
    <property type="match status" value="1"/>
</dbReference>
<dbReference type="Proteomes" id="UP000051966">
    <property type="component" value="Unassembled WGS sequence"/>
</dbReference>
<dbReference type="EMBL" id="BAKI01000053">
    <property type="protein sequence ID" value="GAF37902.1"/>
    <property type="molecule type" value="Genomic_DNA"/>
</dbReference>
<evidence type="ECO:0000256" key="3">
    <source>
        <dbReference type="ARBA" id="ARBA00022840"/>
    </source>
</evidence>
<evidence type="ECO:0000259" key="4">
    <source>
        <dbReference type="SMART" id="SM00797"/>
    </source>
</evidence>
<dbReference type="PATRIC" id="fig|1423743.5.peg.2870"/>
<dbReference type="AlphaFoldDB" id="X0PKN8"/>
<dbReference type="EMBL" id="AZFY01000005">
    <property type="protein sequence ID" value="KRM13098.1"/>
    <property type="molecule type" value="Genomic_DNA"/>
</dbReference>
<dbReference type="PANTHER" id="PTHR43309:SF5">
    <property type="entry name" value="5-OXOPROLINASE SUBUNIT C"/>
    <property type="match status" value="1"/>
</dbReference>
<organism evidence="5 7">
    <name type="scientific">Lentilactobacillus farraginis DSM 18382 = JCM 14108</name>
    <dbReference type="NCBI Taxonomy" id="1423743"/>
    <lineage>
        <taxon>Bacteria</taxon>
        <taxon>Bacillati</taxon>
        <taxon>Bacillota</taxon>
        <taxon>Bacilli</taxon>
        <taxon>Lactobacillales</taxon>
        <taxon>Lactobacillaceae</taxon>
        <taxon>Lentilactobacillus</taxon>
    </lineage>
</organism>
<reference evidence="6 8" key="2">
    <citation type="journal article" date="2015" name="Genome Announc.">
        <title>Expanding the biotechnology potential of lactobacilli through comparative genomics of 213 strains and associated genera.</title>
        <authorList>
            <person name="Sun Z."/>
            <person name="Harris H.M."/>
            <person name="McCann A."/>
            <person name="Guo C."/>
            <person name="Argimon S."/>
            <person name="Zhang W."/>
            <person name="Yang X."/>
            <person name="Jeffery I.B."/>
            <person name="Cooney J.C."/>
            <person name="Kagawa T.F."/>
            <person name="Liu W."/>
            <person name="Song Y."/>
            <person name="Salvetti E."/>
            <person name="Wrobel A."/>
            <person name="Rasinkangas P."/>
            <person name="Parkhill J."/>
            <person name="Rea M.C."/>
            <person name="O'Sullivan O."/>
            <person name="Ritari J."/>
            <person name="Douillard F.P."/>
            <person name="Paul Ross R."/>
            <person name="Yang R."/>
            <person name="Briner A.E."/>
            <person name="Felis G.E."/>
            <person name="de Vos W.M."/>
            <person name="Barrangou R."/>
            <person name="Klaenhammer T.R."/>
            <person name="Caufield P.W."/>
            <person name="Cui Y."/>
            <person name="Zhang H."/>
            <person name="O'Toole P.W."/>
        </authorList>
    </citation>
    <scope>NUCLEOTIDE SEQUENCE [LARGE SCALE GENOMIC DNA]</scope>
    <source>
        <strain evidence="6 8">DSM 18382</strain>
    </source>
</reference>
<reference evidence="5" key="1">
    <citation type="journal article" date="2014" name="Genome Announc.">
        <title>Draft Genome Sequences of Two Lactobacillus Strains, L. farraginis JCM 14108T and L. composti JCM 14202T, Isolated from Compost of Distilled Shochu Residue.</title>
        <authorList>
            <person name="Yuki M."/>
            <person name="Oshima K."/>
            <person name="Suda W."/>
            <person name="Kitahara M."/>
            <person name="Kitamura K."/>
            <person name="Iida T."/>
            <person name="Hattori M."/>
            <person name="Ohkuma M."/>
        </authorList>
    </citation>
    <scope>NUCLEOTIDE SEQUENCE [LARGE SCALE GENOMIC DNA]</scope>
    <source>
        <strain evidence="5">JCM 14108</strain>
    </source>
</reference>
<dbReference type="GO" id="GO:0016787">
    <property type="term" value="F:hydrolase activity"/>
    <property type="evidence" value="ECO:0007669"/>
    <property type="project" value="UniProtKB-KW"/>
</dbReference>
<evidence type="ECO:0000313" key="5">
    <source>
        <dbReference type="EMBL" id="GAF37902.1"/>
    </source>
</evidence>
<evidence type="ECO:0000313" key="8">
    <source>
        <dbReference type="Proteomes" id="UP000051966"/>
    </source>
</evidence>
<evidence type="ECO:0000256" key="1">
    <source>
        <dbReference type="ARBA" id="ARBA00022741"/>
    </source>
</evidence>
<feature type="domain" description="Carboxyltransferase" evidence="4">
    <location>
        <begin position="25"/>
        <end position="306"/>
    </location>
</feature>
<dbReference type="OrthoDB" id="9782422at2"/>
<dbReference type="InterPro" id="IPR003778">
    <property type="entry name" value="CT_A_B"/>
</dbReference>
<keyword evidence="3" id="KW-0067">ATP-binding</keyword>
<evidence type="ECO:0000313" key="6">
    <source>
        <dbReference type="EMBL" id="KRM13098.1"/>
    </source>
</evidence>
<dbReference type="Proteomes" id="UP000019488">
    <property type="component" value="Unassembled WGS sequence"/>
</dbReference>
<dbReference type="NCBIfam" id="TIGR00724">
    <property type="entry name" value="urea_amlyse_rel"/>
    <property type="match status" value="1"/>
</dbReference>
<dbReference type="InterPro" id="IPR029000">
    <property type="entry name" value="Cyclophilin-like_dom_sf"/>
</dbReference>
<comment type="caution">
    <text evidence="5">The sequence shown here is derived from an EMBL/GenBank/DDBJ whole genome shotgun (WGS) entry which is preliminary data.</text>
</comment>
<proteinExistence type="predicted"/>
<dbReference type="PANTHER" id="PTHR43309">
    <property type="entry name" value="5-OXOPROLINASE SUBUNIT C"/>
    <property type="match status" value="1"/>
</dbReference>
<name>X0PKN8_9LACO</name>
<dbReference type="eggNOG" id="COG1984">
    <property type="taxonomic scope" value="Bacteria"/>
</dbReference>
<protein>
    <submittedName>
        <fullName evidence="5">Allophanate hydrolase 2 subunit 2</fullName>
    </submittedName>
    <submittedName>
        <fullName evidence="6">Biotin-dependent carboxylase domain protein</fullName>
    </submittedName>
</protein>
<dbReference type="GO" id="GO:0005524">
    <property type="term" value="F:ATP binding"/>
    <property type="evidence" value="ECO:0007669"/>
    <property type="project" value="UniProtKB-KW"/>
</dbReference>
<dbReference type="SMART" id="SM00797">
    <property type="entry name" value="AHS2"/>
    <property type="match status" value="1"/>
</dbReference>
<dbReference type="RefSeq" id="WP_035181224.1">
    <property type="nucleotide sequence ID" value="NZ_AZFY01000005.1"/>
</dbReference>
<evidence type="ECO:0000256" key="2">
    <source>
        <dbReference type="ARBA" id="ARBA00022801"/>
    </source>
</evidence>
<keyword evidence="1" id="KW-0547">Nucleotide-binding</keyword>
<dbReference type="Gene3D" id="2.40.100.10">
    <property type="entry name" value="Cyclophilin-like"/>
    <property type="match status" value="1"/>
</dbReference>
<evidence type="ECO:0000313" key="7">
    <source>
        <dbReference type="Proteomes" id="UP000019488"/>
    </source>
</evidence>
<sequence length="336" mass="36809">MPEIVVSKPGLQTTVQDLGRPTHQIDGFPSSGSMDRLASRLANVLVGNKDNAAVLEFSLLGGDLIFTTTTFIAFTGGDFPLKVNGQSISANRAFQIHQNDHLWIGPCRQGRYGYLAIAGGIVEPTVMDSRATTVRIGIGGHHGRALMSGDHLPIKTVYTLPAFAHRLAEPLTLPTSAQTLKVRVVKGPQWTKFEKSAQQQFLSQTYQLSSQTDRMGYRLSGKPLKTGVANMLSEATVLGGIQISANGQPIVLLADRQTTGGYPIIAVIISADLRVFVQCRDQQRIQFELVSLEAAQKALLTAHHRLDDLQAHFFNQRFKLPIEKTRSAAQRIQKLF</sequence>